<keyword evidence="2" id="KW-1133">Transmembrane helix</keyword>
<dbReference type="EMBL" id="CP134855">
    <property type="protein sequence ID" value="WNL31219.1"/>
    <property type="molecule type" value="Genomic_DNA"/>
</dbReference>
<dbReference type="EMBL" id="CP134853">
    <property type="protein sequence ID" value="WNL27986.1"/>
    <property type="molecule type" value="Genomic_DNA"/>
</dbReference>
<evidence type="ECO:0000256" key="1">
    <source>
        <dbReference type="SAM" id="Coils"/>
    </source>
</evidence>
<feature type="transmembrane region" description="Helical" evidence="2">
    <location>
        <begin position="270"/>
        <end position="288"/>
    </location>
</feature>
<reference evidence="4" key="1">
    <citation type="submission" date="2023-09" db="EMBL/GenBank/DDBJ databases">
        <title>Arcobacter tbilisiensis sp. nov. isolated from chicken meat in Tbilisi, Georgia.</title>
        <authorList>
            <person name="Matthias R."/>
            <person name="Zautner A.E."/>
        </authorList>
    </citation>
    <scope>NUCLEOTIDE SEQUENCE</scope>
    <source>
        <strain evidence="5">LEO 101</strain>
        <strain evidence="3">LEO 49</strain>
        <strain evidence="6">LEO 50</strain>
        <strain evidence="4">LEO 53</strain>
    </source>
</reference>
<evidence type="ECO:0000313" key="5">
    <source>
        <dbReference type="EMBL" id="WNP37369.1"/>
    </source>
</evidence>
<keyword evidence="2" id="KW-0472">Membrane</keyword>
<proteinExistence type="predicted"/>
<evidence type="ECO:0000313" key="4">
    <source>
        <dbReference type="EMBL" id="WNL31219.1"/>
    </source>
</evidence>
<keyword evidence="2" id="KW-0812">Transmembrane</keyword>
<feature type="coiled-coil region" evidence="1">
    <location>
        <begin position="21"/>
        <end position="55"/>
    </location>
</feature>
<sequence>MVLDYFVSVITADTKDYEAGAKKVEKSTDEIAESMKNAEKQAQDTTEKLKKAIKGIAGFLGTYYAISETIGTAIDQADNINTLNQVATSLETNIENLDAFTKALKENGAEAEATEDALRNAFNSSAEAINNAESEQAKIFKQLGISLNNADGSIKDTTLLLTELAGATEQIDKRQANNIFQKLGITDKRVIDGLLKGRKELEENIKKQKENGVITKRQVEIAEKYKQAQDRLNSSLENAKNSIMEYIAPAITWLIDKFKIVVDWANKHQAFIIGFFGTIAAFVSTVYLPAMIRAGIATMVAFAPVIGIAMLLGLLATAIALVVDDIKTFIEGGDSLTGRIIEWFKQFSKFSWDKALASWSESLDKMARPFVVLGNIISETFTNMKTSVSENFNAIKEIISAIIDTILGTIAKIKDTFNGVKNFFGFGDGDTSVELANKTIADIQANPLNKVSSQQISNMSNSKNEQNIGIGEITINTQATSSSEISSDIKSDLENQLQNLKAESYSGIDI</sequence>
<feature type="transmembrane region" description="Helical" evidence="2">
    <location>
        <begin position="300"/>
        <end position="323"/>
    </location>
</feature>
<evidence type="ECO:0000313" key="3">
    <source>
        <dbReference type="EMBL" id="WNL27986.1"/>
    </source>
</evidence>
<dbReference type="AlphaFoldDB" id="A0AA96II53"/>
<evidence type="ECO:0000256" key="2">
    <source>
        <dbReference type="SAM" id="Phobius"/>
    </source>
</evidence>
<organism evidence="4">
    <name type="scientific">Arcobacter sp. AZ-2023</name>
    <dbReference type="NCBI Taxonomy" id="3074453"/>
    <lineage>
        <taxon>Bacteria</taxon>
        <taxon>Pseudomonadati</taxon>
        <taxon>Campylobacterota</taxon>
        <taxon>Epsilonproteobacteria</taxon>
        <taxon>Campylobacterales</taxon>
        <taxon>Arcobacteraceae</taxon>
        <taxon>Arcobacter</taxon>
    </lineage>
</organism>
<evidence type="ECO:0008006" key="7">
    <source>
        <dbReference type="Google" id="ProtNLM"/>
    </source>
</evidence>
<dbReference type="EMBL" id="CP135130">
    <property type="protein sequence ID" value="WNP37369.1"/>
    <property type="molecule type" value="Genomic_DNA"/>
</dbReference>
<keyword evidence="1" id="KW-0175">Coiled coil</keyword>
<gene>
    <name evidence="5" type="ORF">RJG58_06925</name>
    <name evidence="6" type="ORF">RMP69_06925</name>
    <name evidence="3" type="ORF">RMQ65_01170</name>
    <name evidence="4" type="ORF">RMQ67_06925</name>
</gene>
<dbReference type="EMBL" id="CP135131">
    <property type="protein sequence ID" value="WNP39461.1"/>
    <property type="molecule type" value="Genomic_DNA"/>
</dbReference>
<evidence type="ECO:0000313" key="6">
    <source>
        <dbReference type="EMBL" id="WNP39461.1"/>
    </source>
</evidence>
<feature type="coiled-coil region" evidence="1">
    <location>
        <begin position="191"/>
        <end position="242"/>
    </location>
</feature>
<name>A0AA96II53_9BACT</name>
<accession>A0AA96II53</accession>
<protein>
    <recommendedName>
        <fullName evidence="7">Phage tail tape measure protein</fullName>
    </recommendedName>
</protein>